<evidence type="ECO:0000313" key="1">
    <source>
        <dbReference type="EMBL" id="NNV19480.1"/>
    </source>
</evidence>
<name>A0A256G3J9_9HYPH</name>
<evidence type="ECO:0000313" key="3">
    <source>
        <dbReference type="Proteomes" id="UP000216188"/>
    </source>
</evidence>
<organism evidence="2 3">
    <name type="scientific">Brucella pseudogrignonensis</name>
    <dbReference type="NCBI Taxonomy" id="419475"/>
    <lineage>
        <taxon>Bacteria</taxon>
        <taxon>Pseudomonadati</taxon>
        <taxon>Pseudomonadota</taxon>
        <taxon>Alphaproteobacteria</taxon>
        <taxon>Hyphomicrobiales</taxon>
        <taxon>Brucellaceae</taxon>
        <taxon>Brucella/Ochrobactrum group</taxon>
        <taxon>Brucella</taxon>
    </lineage>
</organism>
<keyword evidence="3" id="KW-1185">Reference proteome</keyword>
<dbReference type="EMBL" id="NNRM01000047">
    <property type="protein sequence ID" value="OYR21608.1"/>
    <property type="molecule type" value="Genomic_DNA"/>
</dbReference>
<dbReference type="RefSeq" id="WP_007878838.1">
    <property type="nucleotide sequence ID" value="NZ_JBHEEM010000002.1"/>
</dbReference>
<proteinExistence type="predicted"/>
<accession>A0A256G3J9</accession>
<reference evidence="1 4" key="2">
    <citation type="submission" date="2018-11" db="EMBL/GenBank/DDBJ databases">
        <title>Genome sequencing and analysis.</title>
        <authorList>
            <person name="Huang Y.-T."/>
        </authorList>
    </citation>
    <scope>NUCLEOTIDE SEQUENCE [LARGE SCALE GENOMIC DNA]</scope>
    <source>
        <strain evidence="1 4">SHIN</strain>
    </source>
</reference>
<evidence type="ECO:0000313" key="4">
    <source>
        <dbReference type="Proteomes" id="UP000526233"/>
    </source>
</evidence>
<dbReference type="EMBL" id="PKQI01000001">
    <property type="protein sequence ID" value="NNV19480.1"/>
    <property type="molecule type" value="Genomic_DNA"/>
</dbReference>
<dbReference type="AlphaFoldDB" id="A0A256G3J9"/>
<gene>
    <name evidence="2" type="ORF">CEV34_4845</name>
    <name evidence="1" type="ORF">EHE22_03425</name>
</gene>
<dbReference type="Proteomes" id="UP000216188">
    <property type="component" value="Unassembled WGS sequence"/>
</dbReference>
<protein>
    <submittedName>
        <fullName evidence="2">Uncharacterized protein</fullName>
    </submittedName>
</protein>
<reference evidence="2 3" key="1">
    <citation type="submission" date="2017-07" db="EMBL/GenBank/DDBJ databases">
        <title>Phylogenetic study on the rhizospheric bacterium Ochrobactrum sp. A44.</title>
        <authorList>
            <person name="Krzyzanowska D.M."/>
            <person name="Ossowicki A."/>
            <person name="Rajewska M."/>
            <person name="Maciag T."/>
            <person name="Kaczynski Z."/>
            <person name="Czerwicka M."/>
            <person name="Jafra S."/>
        </authorList>
    </citation>
    <scope>NUCLEOTIDE SEQUENCE [LARGE SCALE GENOMIC DNA]</scope>
    <source>
        <strain evidence="2 3">CCUG 30717</strain>
    </source>
</reference>
<evidence type="ECO:0000313" key="2">
    <source>
        <dbReference type="EMBL" id="OYR21608.1"/>
    </source>
</evidence>
<dbReference type="Proteomes" id="UP000526233">
    <property type="component" value="Unassembled WGS sequence"/>
</dbReference>
<comment type="caution">
    <text evidence="2">The sequence shown here is derived from an EMBL/GenBank/DDBJ whole genome shotgun (WGS) entry which is preliminary data.</text>
</comment>
<sequence>MPIHNDLINAARKNKSLKHPQLNEASRAIGLGLIEIHDADRDAADKFDELLRKLDEVEKKEK</sequence>